<keyword evidence="9" id="KW-1185">Reference proteome</keyword>
<feature type="domain" description="Core-binding (CB)" evidence="7">
    <location>
        <begin position="57"/>
        <end position="137"/>
    </location>
</feature>
<dbReference type="PANTHER" id="PTHR30349:SF64">
    <property type="entry name" value="PROPHAGE INTEGRASE INTD-RELATED"/>
    <property type="match status" value="1"/>
</dbReference>
<dbReference type="EMBL" id="JACCBB010000001">
    <property type="protein sequence ID" value="NYD23972.1"/>
    <property type="molecule type" value="Genomic_DNA"/>
</dbReference>
<keyword evidence="3" id="KW-0233">DNA recombination</keyword>
<feature type="domain" description="Tyr recombinase" evidence="6">
    <location>
        <begin position="158"/>
        <end position="348"/>
    </location>
</feature>
<evidence type="ECO:0000256" key="1">
    <source>
        <dbReference type="ARBA" id="ARBA00008857"/>
    </source>
</evidence>
<dbReference type="GO" id="GO:0015074">
    <property type="term" value="P:DNA integration"/>
    <property type="evidence" value="ECO:0007669"/>
    <property type="project" value="InterPro"/>
</dbReference>
<dbReference type="PROSITE" id="PS51898">
    <property type="entry name" value="TYR_RECOMBINASE"/>
    <property type="match status" value="1"/>
</dbReference>
<sequence length="365" mass="40406">MSHIEKRGPGRYRARWNEPGGRERSKTFERKTDAVKFLATVDADQLRGQYVDPHDKTTVLEYARQWAEGRPHRPTSARRTASNINNHIAGTALGERRLASVLPSDVQAWVSDRAARLAPSTLDNLVSLIRSVFTAAAQDRLIGTSPAIKLTLPASRPERVVPLTVQQVVGLASAMPPRNEAMVLVQAGLGLRIGELLALRLEDVDFLHQTVRIDWQTDDETRSLVDVKTPTSHRTIPLPRVVAEALSRHIATFPPAEDGTLFHTRFGQFYRRDYYGTTIFKKAVHKAGLPKGTTSHDLRHHYASVLIERGESLVAVAERLGHENATLVMTTYGHLMPNSEARTRKAVDDAWSEVLDGLGTASASA</sequence>
<dbReference type="PANTHER" id="PTHR30349">
    <property type="entry name" value="PHAGE INTEGRASE-RELATED"/>
    <property type="match status" value="1"/>
</dbReference>
<dbReference type="InterPro" id="IPR013762">
    <property type="entry name" value="Integrase-like_cat_sf"/>
</dbReference>
<evidence type="ECO:0000259" key="7">
    <source>
        <dbReference type="PROSITE" id="PS51900"/>
    </source>
</evidence>
<proteinExistence type="inferred from homology"/>
<dbReference type="SUPFAM" id="SSF56349">
    <property type="entry name" value="DNA breaking-rejoining enzymes"/>
    <property type="match status" value="1"/>
</dbReference>
<dbReference type="InterPro" id="IPR010998">
    <property type="entry name" value="Integrase_recombinase_N"/>
</dbReference>
<dbReference type="GO" id="GO:0003677">
    <property type="term" value="F:DNA binding"/>
    <property type="evidence" value="ECO:0007669"/>
    <property type="project" value="UniProtKB-UniRule"/>
</dbReference>
<reference evidence="8 9" key="1">
    <citation type="submission" date="2020-07" db="EMBL/GenBank/DDBJ databases">
        <title>Sequencing the genomes of 1000 actinobacteria strains.</title>
        <authorList>
            <person name="Klenk H.-P."/>
        </authorList>
    </citation>
    <scope>NUCLEOTIDE SEQUENCE [LARGE SCALE GENOMIC DNA]</scope>
    <source>
        <strain evidence="8 9">DSM 7487</strain>
    </source>
</reference>
<comment type="similarity">
    <text evidence="1">Belongs to the 'phage' integrase family.</text>
</comment>
<evidence type="ECO:0000256" key="4">
    <source>
        <dbReference type="PROSITE-ProRule" id="PRU01248"/>
    </source>
</evidence>
<evidence type="ECO:0000256" key="5">
    <source>
        <dbReference type="SAM" id="MobiDB-lite"/>
    </source>
</evidence>
<evidence type="ECO:0000256" key="3">
    <source>
        <dbReference type="ARBA" id="ARBA00023172"/>
    </source>
</evidence>
<evidence type="ECO:0000313" key="9">
    <source>
        <dbReference type="Proteomes" id="UP000521922"/>
    </source>
</evidence>
<dbReference type="AlphaFoldDB" id="A0A7Y9DNP2"/>
<dbReference type="InterPro" id="IPR011010">
    <property type="entry name" value="DNA_brk_join_enz"/>
</dbReference>
<name>A0A7Y9DNP2_9ACTN</name>
<dbReference type="RefSeq" id="WP_179754079.1">
    <property type="nucleotide sequence ID" value="NZ_BAAAGN010000003.1"/>
</dbReference>
<organism evidence="8 9">
    <name type="scientific">Kineococcus aurantiacus</name>
    <dbReference type="NCBI Taxonomy" id="37633"/>
    <lineage>
        <taxon>Bacteria</taxon>
        <taxon>Bacillati</taxon>
        <taxon>Actinomycetota</taxon>
        <taxon>Actinomycetes</taxon>
        <taxon>Kineosporiales</taxon>
        <taxon>Kineosporiaceae</taxon>
        <taxon>Kineococcus</taxon>
    </lineage>
</organism>
<keyword evidence="2 4" id="KW-0238">DNA-binding</keyword>
<feature type="region of interest" description="Disordered" evidence="5">
    <location>
        <begin position="1"/>
        <end position="27"/>
    </location>
</feature>
<comment type="caution">
    <text evidence="8">The sequence shown here is derived from an EMBL/GenBank/DDBJ whole genome shotgun (WGS) entry which is preliminary data.</text>
</comment>
<dbReference type="Gene3D" id="1.10.150.130">
    <property type="match status" value="1"/>
</dbReference>
<dbReference type="InterPro" id="IPR002104">
    <property type="entry name" value="Integrase_catalytic"/>
</dbReference>
<evidence type="ECO:0000259" key="6">
    <source>
        <dbReference type="PROSITE" id="PS51898"/>
    </source>
</evidence>
<dbReference type="PROSITE" id="PS51900">
    <property type="entry name" value="CB"/>
    <property type="match status" value="1"/>
</dbReference>
<dbReference type="InterPro" id="IPR050090">
    <property type="entry name" value="Tyrosine_recombinase_XerCD"/>
</dbReference>
<dbReference type="CDD" id="cd01189">
    <property type="entry name" value="INT_ICEBs1_C_like"/>
    <property type="match status" value="1"/>
</dbReference>
<evidence type="ECO:0000256" key="2">
    <source>
        <dbReference type="ARBA" id="ARBA00023125"/>
    </source>
</evidence>
<accession>A0A7Y9DNP2</accession>
<dbReference type="Gene3D" id="1.10.443.10">
    <property type="entry name" value="Intergrase catalytic core"/>
    <property type="match status" value="1"/>
</dbReference>
<dbReference type="GO" id="GO:0006310">
    <property type="term" value="P:DNA recombination"/>
    <property type="evidence" value="ECO:0007669"/>
    <property type="project" value="UniProtKB-KW"/>
</dbReference>
<dbReference type="Proteomes" id="UP000521922">
    <property type="component" value="Unassembled WGS sequence"/>
</dbReference>
<evidence type="ECO:0000313" key="8">
    <source>
        <dbReference type="EMBL" id="NYD23972.1"/>
    </source>
</evidence>
<gene>
    <name evidence="8" type="ORF">BJ968_003512</name>
</gene>
<dbReference type="InterPro" id="IPR044068">
    <property type="entry name" value="CB"/>
</dbReference>
<dbReference type="Pfam" id="PF00589">
    <property type="entry name" value="Phage_integrase"/>
    <property type="match status" value="1"/>
</dbReference>
<protein>
    <submittedName>
        <fullName evidence="8">Integrase</fullName>
    </submittedName>
</protein>